<name>X1R8X7_9ZZZZ</name>
<dbReference type="AlphaFoldDB" id="X1R8X7"/>
<dbReference type="EMBL" id="BARW01003108">
    <property type="protein sequence ID" value="GAI63456.1"/>
    <property type="molecule type" value="Genomic_DNA"/>
</dbReference>
<protein>
    <submittedName>
        <fullName evidence="1">Uncharacterized protein</fullName>
    </submittedName>
</protein>
<comment type="caution">
    <text evidence="1">The sequence shown here is derived from an EMBL/GenBank/DDBJ whole genome shotgun (WGS) entry which is preliminary data.</text>
</comment>
<evidence type="ECO:0000313" key="1">
    <source>
        <dbReference type="EMBL" id="GAI63456.1"/>
    </source>
</evidence>
<proteinExistence type="predicted"/>
<organism evidence="1">
    <name type="scientific">marine sediment metagenome</name>
    <dbReference type="NCBI Taxonomy" id="412755"/>
    <lineage>
        <taxon>unclassified sequences</taxon>
        <taxon>metagenomes</taxon>
        <taxon>ecological metagenomes</taxon>
    </lineage>
</organism>
<sequence length="73" mass="8546">MIDSKILDELSAKETVAWDSLSKYKFIMFGYHAAIWVTLNRIHHCHQRNPFLDVVKLAKLKIEKSRYPSGAER</sequence>
<accession>X1R8X7</accession>
<reference evidence="1" key="1">
    <citation type="journal article" date="2014" name="Front. Microbiol.">
        <title>High frequency of phylogenetically diverse reductive dehalogenase-homologous genes in deep subseafloor sedimentary metagenomes.</title>
        <authorList>
            <person name="Kawai M."/>
            <person name="Futagami T."/>
            <person name="Toyoda A."/>
            <person name="Takaki Y."/>
            <person name="Nishi S."/>
            <person name="Hori S."/>
            <person name="Arai W."/>
            <person name="Tsubouchi T."/>
            <person name="Morono Y."/>
            <person name="Uchiyama I."/>
            <person name="Ito T."/>
            <person name="Fujiyama A."/>
            <person name="Inagaki F."/>
            <person name="Takami H."/>
        </authorList>
    </citation>
    <scope>NUCLEOTIDE SEQUENCE</scope>
    <source>
        <strain evidence="1">Expedition CK06-06</strain>
    </source>
</reference>
<gene>
    <name evidence="1" type="ORF">S12H4_08142</name>
</gene>